<sequence>MAGSACSNTSTRIAIVGMGCRFAGDARSPQKFWEMVERGGSAWSKVPSSRFNTLVKGGHFIDEDPALFDAAFFNMTTEVASCMDPQYRLMLEVVYESLESGITIDGMAGSNTSVFGGVMYHDYQDSLNRDPETVPRYFITGNSGTMLSNRISHFYNLRGPSVTVDTACSTTLTALHLACQSLRTRESDTAIVIGANLLLNPDAFVTMSNLGFLSPDGISYSFDPRANGYGRGEGIAALVIKDILYTLAL</sequence>
<evidence type="ECO:0000313" key="6">
    <source>
        <dbReference type="EMBL" id="OQD94614.1"/>
    </source>
</evidence>
<dbReference type="GO" id="GO:0004312">
    <property type="term" value="F:fatty acid synthase activity"/>
    <property type="evidence" value="ECO:0007669"/>
    <property type="project" value="TreeGrafter"/>
</dbReference>
<dbReference type="Proteomes" id="UP000191612">
    <property type="component" value="Unassembled WGS sequence"/>
</dbReference>
<dbReference type="InterPro" id="IPR014030">
    <property type="entry name" value="Ketoacyl_synth_N"/>
</dbReference>
<feature type="domain" description="Ketosynthase family 3 (KS3)" evidence="5">
    <location>
        <begin position="10"/>
        <end position="249"/>
    </location>
</feature>
<evidence type="ECO:0000313" key="7">
    <source>
        <dbReference type="Proteomes" id="UP000191612"/>
    </source>
</evidence>
<evidence type="ECO:0000256" key="3">
    <source>
        <dbReference type="ARBA" id="ARBA00022679"/>
    </source>
</evidence>
<dbReference type="InterPro" id="IPR050091">
    <property type="entry name" value="PKS_NRPS_Biosynth_Enz"/>
</dbReference>
<dbReference type="InterPro" id="IPR020841">
    <property type="entry name" value="PKS_Beta-ketoAc_synthase_dom"/>
</dbReference>
<keyword evidence="7" id="KW-1185">Reference proteome</keyword>
<evidence type="ECO:0000256" key="1">
    <source>
        <dbReference type="ARBA" id="ARBA00022450"/>
    </source>
</evidence>
<dbReference type="GO" id="GO:0004315">
    <property type="term" value="F:3-oxoacyl-[acyl-carrier-protein] synthase activity"/>
    <property type="evidence" value="ECO:0007669"/>
    <property type="project" value="InterPro"/>
</dbReference>
<protein>
    <recommendedName>
        <fullName evidence="5">Ketosynthase family 3 (KS3) domain-containing protein</fullName>
    </recommendedName>
</protein>
<dbReference type="Gene3D" id="3.40.47.10">
    <property type="match status" value="1"/>
</dbReference>
<name>A0A1V6QZK4_9EURO</name>
<gene>
    <name evidence="6" type="ORF">PENSOL_c025G11404</name>
</gene>
<dbReference type="InterPro" id="IPR016039">
    <property type="entry name" value="Thiolase-like"/>
</dbReference>
<comment type="caution">
    <text evidence="6">The sequence shown here is derived from an EMBL/GenBank/DDBJ whole genome shotgun (WGS) entry which is preliminary data.</text>
</comment>
<proteinExistence type="predicted"/>
<dbReference type="SUPFAM" id="SSF53901">
    <property type="entry name" value="Thiolase-like"/>
    <property type="match status" value="1"/>
</dbReference>
<dbReference type="STRING" id="60172.A0A1V6QZK4"/>
<dbReference type="SMART" id="SM00825">
    <property type="entry name" value="PKS_KS"/>
    <property type="match status" value="1"/>
</dbReference>
<dbReference type="PANTHER" id="PTHR43775:SF29">
    <property type="entry name" value="ASPERFURANONE POLYKETIDE SYNTHASE AFOG-RELATED"/>
    <property type="match status" value="1"/>
</dbReference>
<accession>A0A1V6QZK4</accession>
<dbReference type="GO" id="GO:0016491">
    <property type="term" value="F:oxidoreductase activity"/>
    <property type="evidence" value="ECO:0007669"/>
    <property type="project" value="UniProtKB-KW"/>
</dbReference>
<keyword evidence="2" id="KW-0597">Phosphoprotein</keyword>
<reference evidence="7" key="1">
    <citation type="journal article" date="2017" name="Nat. Microbiol.">
        <title>Global analysis of biosynthetic gene clusters reveals vast potential of secondary metabolite production in Penicillium species.</title>
        <authorList>
            <person name="Nielsen J.C."/>
            <person name="Grijseels S."/>
            <person name="Prigent S."/>
            <person name="Ji B."/>
            <person name="Dainat J."/>
            <person name="Nielsen K.F."/>
            <person name="Frisvad J.C."/>
            <person name="Workman M."/>
            <person name="Nielsen J."/>
        </authorList>
    </citation>
    <scope>NUCLEOTIDE SEQUENCE [LARGE SCALE GENOMIC DNA]</scope>
    <source>
        <strain evidence="7">IBT 29525</strain>
    </source>
</reference>
<dbReference type="CDD" id="cd00833">
    <property type="entry name" value="PKS"/>
    <property type="match status" value="1"/>
</dbReference>
<keyword evidence="3" id="KW-0808">Transferase</keyword>
<keyword evidence="4" id="KW-0560">Oxidoreductase</keyword>
<dbReference type="GO" id="GO:0044550">
    <property type="term" value="P:secondary metabolite biosynthetic process"/>
    <property type="evidence" value="ECO:0007669"/>
    <property type="project" value="TreeGrafter"/>
</dbReference>
<evidence type="ECO:0000259" key="5">
    <source>
        <dbReference type="PROSITE" id="PS52004"/>
    </source>
</evidence>
<dbReference type="AlphaFoldDB" id="A0A1V6QZK4"/>
<keyword evidence="1" id="KW-0596">Phosphopantetheine</keyword>
<organism evidence="6 7">
    <name type="scientific">Penicillium solitum</name>
    <dbReference type="NCBI Taxonomy" id="60172"/>
    <lineage>
        <taxon>Eukaryota</taxon>
        <taxon>Fungi</taxon>
        <taxon>Dikarya</taxon>
        <taxon>Ascomycota</taxon>
        <taxon>Pezizomycotina</taxon>
        <taxon>Eurotiomycetes</taxon>
        <taxon>Eurotiomycetidae</taxon>
        <taxon>Eurotiales</taxon>
        <taxon>Aspergillaceae</taxon>
        <taxon>Penicillium</taxon>
    </lineage>
</organism>
<dbReference type="EMBL" id="MDYO01000025">
    <property type="protein sequence ID" value="OQD94614.1"/>
    <property type="molecule type" value="Genomic_DNA"/>
</dbReference>
<dbReference type="Pfam" id="PF00109">
    <property type="entry name" value="ketoacyl-synt"/>
    <property type="match status" value="1"/>
</dbReference>
<dbReference type="PROSITE" id="PS00606">
    <property type="entry name" value="KS3_1"/>
    <property type="match status" value="1"/>
</dbReference>
<dbReference type="PANTHER" id="PTHR43775">
    <property type="entry name" value="FATTY ACID SYNTHASE"/>
    <property type="match status" value="1"/>
</dbReference>
<dbReference type="PROSITE" id="PS52004">
    <property type="entry name" value="KS3_2"/>
    <property type="match status" value="1"/>
</dbReference>
<evidence type="ECO:0000256" key="4">
    <source>
        <dbReference type="ARBA" id="ARBA00023002"/>
    </source>
</evidence>
<dbReference type="GO" id="GO:0006633">
    <property type="term" value="P:fatty acid biosynthetic process"/>
    <property type="evidence" value="ECO:0007669"/>
    <property type="project" value="InterPro"/>
</dbReference>
<evidence type="ECO:0000256" key="2">
    <source>
        <dbReference type="ARBA" id="ARBA00022553"/>
    </source>
</evidence>
<dbReference type="InterPro" id="IPR018201">
    <property type="entry name" value="Ketoacyl_synth_AS"/>
</dbReference>